<dbReference type="InterPro" id="IPR039426">
    <property type="entry name" value="TonB-dep_rcpt-like"/>
</dbReference>
<evidence type="ECO:0000256" key="1">
    <source>
        <dbReference type="ARBA" id="ARBA00004571"/>
    </source>
</evidence>
<keyword evidence="3 8" id="KW-1134">Transmembrane beta strand</keyword>
<dbReference type="InterPro" id="IPR037066">
    <property type="entry name" value="Plug_dom_sf"/>
</dbReference>
<evidence type="ECO:0000256" key="6">
    <source>
        <dbReference type="ARBA" id="ARBA00023136"/>
    </source>
</evidence>
<dbReference type="Pfam" id="PF07715">
    <property type="entry name" value="Plug"/>
    <property type="match status" value="1"/>
</dbReference>
<proteinExistence type="inferred from homology"/>
<keyword evidence="5 9" id="KW-0798">TonB box</keyword>
<feature type="domain" description="TonB-dependent receptor-like beta-barrel" evidence="10">
    <location>
        <begin position="445"/>
        <end position="964"/>
    </location>
</feature>
<keyword evidence="6 8" id="KW-0472">Membrane</keyword>
<reference evidence="12" key="2">
    <citation type="submission" date="2020-09" db="EMBL/GenBank/DDBJ databases">
        <authorList>
            <person name="Sun Q."/>
            <person name="Zhou Y."/>
        </authorList>
    </citation>
    <scope>NUCLEOTIDE SEQUENCE</scope>
    <source>
        <strain evidence="12">CGMCC 1.15425</strain>
    </source>
</reference>
<evidence type="ECO:0000313" key="12">
    <source>
        <dbReference type="EMBL" id="GGG55215.1"/>
    </source>
</evidence>
<evidence type="ECO:0000256" key="7">
    <source>
        <dbReference type="ARBA" id="ARBA00023237"/>
    </source>
</evidence>
<dbReference type="PROSITE" id="PS52016">
    <property type="entry name" value="TONB_DEPENDENT_REC_3"/>
    <property type="match status" value="1"/>
</dbReference>
<keyword evidence="13" id="KW-1185">Reference proteome</keyword>
<dbReference type="EMBL" id="BMIY01000004">
    <property type="protein sequence ID" value="GGG55215.1"/>
    <property type="molecule type" value="Genomic_DNA"/>
</dbReference>
<evidence type="ECO:0000313" key="13">
    <source>
        <dbReference type="Proteomes" id="UP000627715"/>
    </source>
</evidence>
<name>A0A917LTY2_9GAMM</name>
<dbReference type="InterPro" id="IPR012910">
    <property type="entry name" value="Plug_dom"/>
</dbReference>
<keyword evidence="4 8" id="KW-0812">Transmembrane</keyword>
<dbReference type="OrthoDB" id="176248at2"/>
<dbReference type="AlphaFoldDB" id="A0A917LTY2"/>
<reference evidence="12" key="1">
    <citation type="journal article" date="2014" name="Int. J. Syst. Evol. Microbiol.">
        <title>Complete genome sequence of Corynebacterium casei LMG S-19264T (=DSM 44701T), isolated from a smear-ripened cheese.</title>
        <authorList>
            <consortium name="US DOE Joint Genome Institute (JGI-PGF)"/>
            <person name="Walter F."/>
            <person name="Albersmeier A."/>
            <person name="Kalinowski J."/>
            <person name="Ruckert C."/>
        </authorList>
    </citation>
    <scope>NUCLEOTIDE SEQUENCE</scope>
    <source>
        <strain evidence="12">CGMCC 1.15425</strain>
    </source>
</reference>
<feature type="domain" description="TonB-dependent receptor plug" evidence="11">
    <location>
        <begin position="65"/>
        <end position="169"/>
    </location>
</feature>
<evidence type="ECO:0000256" key="2">
    <source>
        <dbReference type="ARBA" id="ARBA00022448"/>
    </source>
</evidence>
<dbReference type="Gene3D" id="2.170.130.10">
    <property type="entry name" value="TonB-dependent receptor, plug domain"/>
    <property type="match status" value="1"/>
</dbReference>
<evidence type="ECO:0000256" key="8">
    <source>
        <dbReference type="PROSITE-ProRule" id="PRU01360"/>
    </source>
</evidence>
<gene>
    <name evidence="12" type="ORF">GCM10011403_10370</name>
</gene>
<protein>
    <recommendedName>
        <fullName evidence="14">TonB-dependent receptor</fullName>
    </recommendedName>
</protein>
<evidence type="ECO:0000256" key="3">
    <source>
        <dbReference type="ARBA" id="ARBA00022452"/>
    </source>
</evidence>
<dbReference type="SUPFAM" id="SSF56935">
    <property type="entry name" value="Porins"/>
    <property type="match status" value="1"/>
</dbReference>
<dbReference type="InterPro" id="IPR000531">
    <property type="entry name" value="Beta-barrel_TonB"/>
</dbReference>
<dbReference type="PANTHER" id="PTHR47234">
    <property type="match status" value="1"/>
</dbReference>
<comment type="caution">
    <text evidence="12">The sequence shown here is derived from an EMBL/GenBank/DDBJ whole genome shotgun (WGS) entry which is preliminary data.</text>
</comment>
<keyword evidence="7 8" id="KW-0998">Cell outer membrane</keyword>
<comment type="similarity">
    <text evidence="8 9">Belongs to the TonB-dependent receptor family.</text>
</comment>
<evidence type="ECO:0000256" key="9">
    <source>
        <dbReference type="RuleBase" id="RU003357"/>
    </source>
</evidence>
<dbReference type="InterPro" id="IPR036942">
    <property type="entry name" value="Beta-barrel_TonB_sf"/>
</dbReference>
<dbReference type="Gene3D" id="2.40.170.20">
    <property type="entry name" value="TonB-dependent receptor, beta-barrel domain"/>
    <property type="match status" value="1"/>
</dbReference>
<sequence length="1002" mass="110528">MWFPHHLPPFRRSTHHRLLTAIICTSAIAAIHAAPVSAQQNDSDMEVEEVVVTGSFIRRSEGFTAASPVVQMTSEDLDAEGTANMAQVVQNMTFNGGTAVTNSIQGVDDNSPAFNLRGLGPSATLQLVDGKRVTTNNVNALIPDIAVQRIDIVTDGAAALYGSDAVAGVVNIIPHTQYEGVEMSFFQEGDTRGDFKDSSIGLLAGTQLSDDINITAAASYRDQGRLRWLDRPELMTSGLTLNSGSHPGNFLVPVRDEMGNLTGGTAGRPDPSCGLISEDPRQMGNNPYGINLLGRCWLEFGDTRDFRNDQQFSQFYGNFDYSPAGDFSMSAQVMFSRKYRHSRNNQSNPGGRVQDMSTIRGELPGNTFRAMSADQRELYAEPLRDGNGAIVTDGYGRPLPMRDASGQVVLAGNQFASMNADPSGGVPFYEDVRANAWMPIGKTSTLPTGFNADGTNPYVNDDRNMRLAFTANFPAPFLDSWEGMASYAYNKFEDRGRENQTFSFSAIESGLNCDVINDVDACYNPFGVVDPQFATSQEVTDAIWTNYARRNEDELQTFDLVFNGDVRIGDFQLPGGEIGMAVGYQRRQEKLLDVPAANILAGDQFIGSQLDVAYGSRSVDAFFAEVLLPVTSNFEITSAFRSEKFSTGQDDAIAKVGLVYEPADWVGIRATWGQAFIAPTIRQLESPEDCGLSSVNDPFTTFQGFVTSCKAGNPNLQSETSTSVSAGIDLVPMEGMTWSITWSETDFEDRIVGTTTEDTIRSDFDAFQEAYGFTPTTDNPYPSLSLLQQWIDDPRSDKRIMRVPGDIATVQRIQQSDSNASTMLVRAWDTRLSYDLPFRRWGAFDINMQATYVDTYQYQMSANDPVQEGAGNQNNPTGAVPAMPRWRANSRLRWSMNDHTLALTARYTHSVAFDANEYDFQRFFPFSTFRYTTEIRPWTQMDMFYTYQGLEVPGAGGELSLTVGSRNVFDREAQKTGMIAGAFAELQDVTGRSVYARIDYQF</sequence>
<evidence type="ECO:0000256" key="4">
    <source>
        <dbReference type="ARBA" id="ARBA00022692"/>
    </source>
</evidence>
<dbReference type="Proteomes" id="UP000627715">
    <property type="component" value="Unassembled WGS sequence"/>
</dbReference>
<keyword evidence="2 8" id="KW-0813">Transport</keyword>
<comment type="subcellular location">
    <subcellularLocation>
        <location evidence="1 8">Cell outer membrane</location>
        <topology evidence="1 8">Multi-pass membrane protein</topology>
    </subcellularLocation>
</comment>
<dbReference type="RefSeq" id="WP_068812145.1">
    <property type="nucleotide sequence ID" value="NZ_BMIY01000004.1"/>
</dbReference>
<dbReference type="Pfam" id="PF00593">
    <property type="entry name" value="TonB_dep_Rec_b-barrel"/>
    <property type="match status" value="1"/>
</dbReference>
<dbReference type="PANTHER" id="PTHR47234:SF2">
    <property type="entry name" value="TONB-DEPENDENT RECEPTOR"/>
    <property type="match status" value="1"/>
</dbReference>
<evidence type="ECO:0000259" key="11">
    <source>
        <dbReference type="Pfam" id="PF07715"/>
    </source>
</evidence>
<accession>A0A917LTY2</accession>
<evidence type="ECO:0000256" key="5">
    <source>
        <dbReference type="ARBA" id="ARBA00023077"/>
    </source>
</evidence>
<organism evidence="12 13">
    <name type="scientific">Pseudohongiella nitratireducens</name>
    <dbReference type="NCBI Taxonomy" id="1768907"/>
    <lineage>
        <taxon>Bacteria</taxon>
        <taxon>Pseudomonadati</taxon>
        <taxon>Pseudomonadota</taxon>
        <taxon>Gammaproteobacteria</taxon>
        <taxon>Pseudomonadales</taxon>
        <taxon>Pseudohongiellaceae</taxon>
        <taxon>Pseudohongiella</taxon>
    </lineage>
</organism>
<evidence type="ECO:0000259" key="10">
    <source>
        <dbReference type="Pfam" id="PF00593"/>
    </source>
</evidence>
<evidence type="ECO:0008006" key="14">
    <source>
        <dbReference type="Google" id="ProtNLM"/>
    </source>
</evidence>
<dbReference type="GO" id="GO:0009279">
    <property type="term" value="C:cell outer membrane"/>
    <property type="evidence" value="ECO:0007669"/>
    <property type="project" value="UniProtKB-SubCell"/>
</dbReference>